<dbReference type="RefSeq" id="WP_252678519.1">
    <property type="nucleotide sequence ID" value="NZ_JAMXHT010000003.1"/>
</dbReference>
<gene>
    <name evidence="3" type="ORF">NG900_07090</name>
</gene>
<sequence length="306" mass="34385">MRAYSPQELARKLVSAVVALGKTKSSLGALVDHVILSVGTARSFEQCVREFLTWRLGGGTATGAPVTRAELEQYLVQESQRWRQKTLGQHRQALSLLFCVTLPNLDAEIPTFTIGRAYTREEMEQIARCQSKRNALGTRIAFSCGLRASELIELREAHELDPESNRPWRHDLFLGLPEGFIYRTTGKGGLARSVWIPRELHEQLQLRRLETPASVVDRKVHRLRVFDIGGGHSLSESFSSASIRTLGFSLGLHGLRHSHAQHRLEVLLRMDLDPLDCLEIVSQELGHLRPDISLAYTPRRKSAAQN</sequence>
<protein>
    <recommendedName>
        <fullName evidence="2">Tyr recombinase domain-containing protein</fullName>
    </recommendedName>
</protein>
<organism evidence="3 4">
    <name type="scientific">Ralstonia soli</name>
    <dbReference type="NCBI Taxonomy" id="2953896"/>
    <lineage>
        <taxon>Bacteria</taxon>
        <taxon>Pseudomonadati</taxon>
        <taxon>Pseudomonadota</taxon>
        <taxon>Betaproteobacteria</taxon>
        <taxon>Burkholderiales</taxon>
        <taxon>Burkholderiaceae</taxon>
        <taxon>Ralstonia</taxon>
    </lineage>
</organism>
<evidence type="ECO:0000313" key="3">
    <source>
        <dbReference type="EMBL" id="MCO5397967.1"/>
    </source>
</evidence>
<proteinExistence type="predicted"/>
<dbReference type="EMBL" id="JAMXHT010000003">
    <property type="protein sequence ID" value="MCO5397967.1"/>
    <property type="molecule type" value="Genomic_DNA"/>
</dbReference>
<comment type="caution">
    <text evidence="3">The sequence shown here is derived from an EMBL/GenBank/DDBJ whole genome shotgun (WGS) entry which is preliminary data.</text>
</comment>
<dbReference type="PROSITE" id="PS51898">
    <property type="entry name" value="TYR_RECOMBINASE"/>
    <property type="match status" value="1"/>
</dbReference>
<keyword evidence="1" id="KW-0233">DNA recombination</keyword>
<dbReference type="InterPro" id="IPR013762">
    <property type="entry name" value="Integrase-like_cat_sf"/>
</dbReference>
<dbReference type="Proteomes" id="UP001162811">
    <property type="component" value="Unassembled WGS sequence"/>
</dbReference>
<dbReference type="InterPro" id="IPR002104">
    <property type="entry name" value="Integrase_catalytic"/>
</dbReference>
<accession>A0ABT1AIM4</accession>
<keyword evidence="4" id="KW-1185">Reference proteome</keyword>
<reference evidence="3" key="2">
    <citation type="journal article" date="2023" name="Front. Microbiol.">
        <title>Ralstonia chuxiongensis sp. nov., Ralstonia mojiangensis sp. nov., and Ralstonia soli sp. nov., isolated from tobacco fields, are three novel species in the family Burkholderiaceae.</title>
        <authorList>
            <person name="Lu C.H."/>
            <person name="Zhang Y.Y."/>
            <person name="Jiang N."/>
            <person name="Chen W."/>
            <person name="Shao X."/>
            <person name="Zhao Z.M."/>
            <person name="Lu W.L."/>
            <person name="Hu X."/>
            <person name="Xi Y.X."/>
            <person name="Zou S.Y."/>
            <person name="Wei Q.J."/>
            <person name="Lin Z.L."/>
            <person name="Gong L."/>
            <person name="Gai X.T."/>
            <person name="Zhang L.Q."/>
            <person name="Li J.Y."/>
            <person name="Jin Y."/>
            <person name="Xia Z.Y."/>
        </authorList>
    </citation>
    <scope>NUCLEOTIDE SEQUENCE</scope>
    <source>
        <strain evidence="3">21MJYT02-11</strain>
    </source>
</reference>
<evidence type="ECO:0000313" key="4">
    <source>
        <dbReference type="Proteomes" id="UP001162811"/>
    </source>
</evidence>
<evidence type="ECO:0000256" key="1">
    <source>
        <dbReference type="ARBA" id="ARBA00023172"/>
    </source>
</evidence>
<dbReference type="SUPFAM" id="SSF56349">
    <property type="entry name" value="DNA breaking-rejoining enzymes"/>
    <property type="match status" value="1"/>
</dbReference>
<reference evidence="3" key="1">
    <citation type="submission" date="2022-06" db="EMBL/GenBank/DDBJ databases">
        <authorList>
            <person name="Lu C.-H."/>
        </authorList>
    </citation>
    <scope>NUCLEOTIDE SEQUENCE</scope>
    <source>
        <strain evidence="3">21MJYT02-11</strain>
    </source>
</reference>
<evidence type="ECO:0000259" key="2">
    <source>
        <dbReference type="PROSITE" id="PS51898"/>
    </source>
</evidence>
<dbReference type="InterPro" id="IPR011010">
    <property type="entry name" value="DNA_brk_join_enz"/>
</dbReference>
<name>A0ABT1AIM4_9RALS</name>
<dbReference type="Gene3D" id="1.10.443.10">
    <property type="entry name" value="Intergrase catalytic core"/>
    <property type="match status" value="1"/>
</dbReference>
<feature type="domain" description="Tyr recombinase" evidence="2">
    <location>
        <begin position="113"/>
        <end position="306"/>
    </location>
</feature>